<keyword evidence="6" id="KW-0539">Nucleus</keyword>
<feature type="compositionally biased region" description="Low complexity" evidence="8">
    <location>
        <begin position="223"/>
        <end position="235"/>
    </location>
</feature>
<feature type="compositionally biased region" description="Basic and acidic residues" evidence="8">
    <location>
        <begin position="490"/>
        <end position="499"/>
    </location>
</feature>
<evidence type="ECO:0000256" key="4">
    <source>
        <dbReference type="ARBA" id="ARBA00023172"/>
    </source>
</evidence>
<feature type="region of interest" description="Disordered" evidence="8">
    <location>
        <begin position="1"/>
        <end position="41"/>
    </location>
</feature>
<evidence type="ECO:0000256" key="5">
    <source>
        <dbReference type="ARBA" id="ARBA00023204"/>
    </source>
</evidence>
<feature type="region of interest" description="Disordered" evidence="8">
    <location>
        <begin position="84"/>
        <end position="264"/>
    </location>
</feature>
<dbReference type="Pfam" id="PF09494">
    <property type="entry name" value="Slx4"/>
    <property type="match status" value="1"/>
</dbReference>
<feature type="compositionally biased region" description="Basic and acidic residues" evidence="8">
    <location>
        <begin position="117"/>
        <end position="132"/>
    </location>
</feature>
<keyword evidence="10" id="KW-1185">Reference proteome</keyword>
<feature type="compositionally biased region" description="Basic and acidic residues" evidence="8">
    <location>
        <begin position="84"/>
        <end position="96"/>
    </location>
</feature>
<organism evidence="9 10">
    <name type="scientific">Zasmidium cellare</name>
    <name type="common">Wine cellar mold</name>
    <name type="synonym">Racodium cellare</name>
    <dbReference type="NCBI Taxonomy" id="395010"/>
    <lineage>
        <taxon>Eukaryota</taxon>
        <taxon>Fungi</taxon>
        <taxon>Dikarya</taxon>
        <taxon>Ascomycota</taxon>
        <taxon>Pezizomycotina</taxon>
        <taxon>Dothideomycetes</taxon>
        <taxon>Dothideomycetidae</taxon>
        <taxon>Mycosphaerellales</taxon>
        <taxon>Mycosphaerellaceae</taxon>
        <taxon>Zasmidium</taxon>
    </lineage>
</organism>
<sequence>MASRSPIVVNSSSQASFRIPSVTPQSHRKKSDAALSSSPGLVELPTFAQVPAQGLKSGLNARQAPEGAALGFSSAATLLKKAQDEAQLKKQEKRDVSNGAGDDGVDTKVAGKLTKPRRTEKSGKEGKKRGDGSKQPSLQNGGDGQRGSKTSGTGEACPYFGQPKARTPSISLSEYDFRPEEHQGSPASKPAPLKPAKKPRQRTAKTDKAGKENATEKPRKRTTASAKAATDATATKPKKRFTKSESIILNSDEPDVDNNDSNTTVDRLDKVEAEAPRIGFPVEKPIQSDRTLATVTDIDASAYFSEQPIGMADAQASRQGNDGSSGSPPAMDPSTALPTLVAAPRRRLSWTPAKNTALRKTSPDIRPGTASSAGSDAPSKSLASLISGFGYSEQAAAAVSPKRTSTGEALTKKRRIELADANTVAPAKYKAAPAVPSEPTKKAKIKKKPQTITALATKAYNHDDDGTNAQPTVSEFFDAQTSAVPPTDIRGTHPEEPKKLTKPRKPRAKKADDGTTQPATKKARKGKVKDKSNEKDYMAKLHSPGRARAQEQSQDFLYGTSSQLVLEESPTFIREVQAAILESEAMPTSQTGNLSTNKSSVQVPSAPHGTNLSLGQARRELWCSATRDDGGDFLDVDTVWERRRSNNHSAPAKAVATLPVTTTMDALTGDADTPNPPQRSPVSQNGNALYGPRSPRKAQHDSYDTAIDLCQTSPPTDEPKAESNTVVNFQDQIDAVADQEPAAASSPPQNRFDDDWAVLSSDDSPPNAALNVPKPLSVRSGSPSPVQTSKPPQLLRSATSPSIHRTALQSLDANIGLLSHTSLLKNTVSSQQRHLTSTTADQARRPRGRPRKSSATGTAALNSPKRRGRPPKATVDLEVAAAASFESHRATVRQGKSASQPAESNAWVNIDEISDSDSPSTPSPPRRRAGSSPPTVQPLDLSIAASPSLKAKAPAVVSSALKLNDSTFTDIQADLFTRITATVRSTPPSTDMKNPTWHEKILLYDPIVLEDLAAWLNEQGLCIEMQRLKQKPKSRGRKKKDAPAEEPEYETVKEELKPWMVQKWCEEKSICCLWKEGLRGGVRTRY</sequence>
<keyword evidence="3" id="KW-0227">DNA damage</keyword>
<dbReference type="EMBL" id="JAXOVC010000003">
    <property type="protein sequence ID" value="KAK4504378.1"/>
    <property type="molecule type" value="Genomic_DNA"/>
</dbReference>
<feature type="region of interest" description="Disordered" evidence="8">
    <location>
        <begin position="309"/>
        <end position="379"/>
    </location>
</feature>
<feature type="region of interest" description="Disordered" evidence="8">
    <location>
        <begin position="738"/>
        <end position="800"/>
    </location>
</feature>
<comment type="subcellular location">
    <subcellularLocation>
        <location evidence="1">Nucleus</location>
    </subcellularLocation>
</comment>
<evidence type="ECO:0000256" key="1">
    <source>
        <dbReference type="ARBA" id="ARBA00004123"/>
    </source>
</evidence>
<evidence type="ECO:0000256" key="7">
    <source>
        <dbReference type="ARBA" id="ARBA00029496"/>
    </source>
</evidence>
<evidence type="ECO:0000256" key="2">
    <source>
        <dbReference type="ARBA" id="ARBA00006661"/>
    </source>
</evidence>
<dbReference type="SMART" id="SM00384">
    <property type="entry name" value="AT_hook"/>
    <property type="match status" value="3"/>
</dbReference>
<evidence type="ECO:0000313" key="10">
    <source>
        <dbReference type="Proteomes" id="UP001305779"/>
    </source>
</evidence>
<gene>
    <name evidence="9" type="ORF">PRZ48_005294</name>
</gene>
<feature type="compositionally biased region" description="Polar residues" evidence="8">
    <location>
        <begin position="467"/>
        <end position="484"/>
    </location>
</feature>
<dbReference type="InterPro" id="IPR018574">
    <property type="entry name" value="Structure-sp_endonuc_su_Slx4"/>
</dbReference>
<comment type="caution">
    <text evidence="9">The sequence shown here is derived from an EMBL/GenBank/DDBJ whole genome shotgun (WGS) entry which is preliminary data.</text>
</comment>
<feature type="region of interest" description="Disordered" evidence="8">
    <location>
        <begin position="886"/>
        <end position="905"/>
    </location>
</feature>
<feature type="compositionally biased region" description="Basic and acidic residues" evidence="8">
    <location>
        <begin position="529"/>
        <end position="539"/>
    </location>
</feature>
<feature type="region of interest" description="Disordered" evidence="8">
    <location>
        <begin position="429"/>
        <end position="554"/>
    </location>
</feature>
<feature type="region of interest" description="Disordered" evidence="8">
    <location>
        <begin position="827"/>
        <end position="872"/>
    </location>
</feature>
<evidence type="ECO:0000256" key="3">
    <source>
        <dbReference type="ARBA" id="ARBA00022763"/>
    </source>
</evidence>
<accession>A0ABR0ET72</accession>
<feature type="compositionally biased region" description="Polar residues" evidence="8">
    <location>
        <begin position="894"/>
        <end position="905"/>
    </location>
</feature>
<feature type="compositionally biased region" description="Polar residues" evidence="8">
    <location>
        <begin position="779"/>
        <end position="800"/>
    </location>
</feature>
<feature type="region of interest" description="Disordered" evidence="8">
    <location>
        <begin position="665"/>
        <end position="701"/>
    </location>
</feature>
<feature type="compositionally biased region" description="Basic and acidic residues" evidence="8">
    <location>
        <begin position="204"/>
        <end position="217"/>
    </location>
</feature>
<comment type="similarity">
    <text evidence="2">Belongs to the SLX4 family.</text>
</comment>
<evidence type="ECO:0000313" key="9">
    <source>
        <dbReference type="EMBL" id="KAK4504378.1"/>
    </source>
</evidence>
<dbReference type="Proteomes" id="UP001305779">
    <property type="component" value="Unassembled WGS sequence"/>
</dbReference>
<feature type="compositionally biased region" description="Polar residues" evidence="8">
    <location>
        <begin position="316"/>
        <end position="327"/>
    </location>
</feature>
<evidence type="ECO:0000256" key="8">
    <source>
        <dbReference type="SAM" id="MobiDB-lite"/>
    </source>
</evidence>
<feature type="compositionally biased region" description="Polar residues" evidence="8">
    <location>
        <begin position="586"/>
        <end position="612"/>
    </location>
</feature>
<feature type="region of interest" description="Disordered" evidence="8">
    <location>
        <begin position="585"/>
        <end position="612"/>
    </location>
</feature>
<keyword evidence="5" id="KW-0234">DNA repair</keyword>
<name>A0ABR0ET72_ZASCE</name>
<evidence type="ECO:0000256" key="6">
    <source>
        <dbReference type="ARBA" id="ARBA00023242"/>
    </source>
</evidence>
<dbReference type="InterPro" id="IPR017956">
    <property type="entry name" value="AT_hook_DNA-bd_motif"/>
</dbReference>
<reference evidence="9 10" key="1">
    <citation type="journal article" date="2023" name="G3 (Bethesda)">
        <title>A chromosome-level genome assembly of Zasmidium syzygii isolated from banana leaves.</title>
        <authorList>
            <person name="van Westerhoven A.C."/>
            <person name="Mehrabi R."/>
            <person name="Talebi R."/>
            <person name="Steentjes M.B.F."/>
            <person name="Corcolon B."/>
            <person name="Chong P.A."/>
            <person name="Kema G.H.J."/>
            <person name="Seidl M.F."/>
        </authorList>
    </citation>
    <scope>NUCLEOTIDE SEQUENCE [LARGE SCALE GENOMIC DNA]</scope>
    <source>
        <strain evidence="9 10">P124</strain>
    </source>
</reference>
<keyword evidence="4" id="KW-0233">DNA recombination</keyword>
<feature type="region of interest" description="Disordered" evidence="8">
    <location>
        <begin position="396"/>
        <end position="415"/>
    </location>
</feature>
<feature type="region of interest" description="Disordered" evidence="8">
    <location>
        <begin position="912"/>
        <end position="939"/>
    </location>
</feature>
<feature type="compositionally biased region" description="Polar residues" evidence="8">
    <location>
        <begin position="827"/>
        <end position="841"/>
    </location>
</feature>
<proteinExistence type="inferred from homology"/>
<protein>
    <recommendedName>
        <fullName evidence="7">Structure-specific endonuclease subunit SLX4</fullName>
    </recommendedName>
</protein>